<dbReference type="Proteomes" id="UP001432060">
    <property type="component" value="Chromosome"/>
</dbReference>
<reference evidence="1" key="1">
    <citation type="submission" date="2022-10" db="EMBL/GenBank/DDBJ databases">
        <title>The complete genomes of actinobacterial strains from the NBC collection.</title>
        <authorList>
            <person name="Joergensen T.S."/>
            <person name="Alvarez Arevalo M."/>
            <person name="Sterndorff E.B."/>
            <person name="Faurdal D."/>
            <person name="Vuksanovic O."/>
            <person name="Mourched A.-S."/>
            <person name="Charusanti P."/>
            <person name="Shaw S."/>
            <person name="Blin K."/>
            <person name="Weber T."/>
        </authorList>
    </citation>
    <scope>NUCLEOTIDE SEQUENCE</scope>
    <source>
        <strain evidence="1">NBC_00668</strain>
    </source>
</reference>
<name>A0ABZ1XYE1_9ACTN</name>
<dbReference type="RefSeq" id="WP_419248867.1">
    <property type="nucleotide sequence ID" value="NZ_CP109019.1"/>
</dbReference>
<protein>
    <submittedName>
        <fullName evidence="1">Uncharacterized protein</fullName>
    </submittedName>
</protein>
<keyword evidence="2" id="KW-1185">Reference proteome</keyword>
<sequence>MHPSPPLRVPVGHDAQRWSTFQARRTLVVAARTVTSTARVLESLPALLRDDTRVSVVFAYDPTSAFDNGVLELLHDSGCRVMPWRQLGEIDPDLIVSASENIDVPDGDCPVLVLPHGIGFQKFVPDSRARGTRLSGVVPDALLEAGRAWLAVSHPDQEAQLLAGHPKTAGRTLLVGDPCFDELVVSARHRDAYREALGIGPGQRLVMVSSTWGPTSLIGREPGLPARLLAALPYDEYRVGAIVHPNVWSAHGSWQLRTAQATALDAGLLLMPPVHSWRPALVAADVVVGDHGSVTLYGAALDKPVLLAAFGSDAVPGTAGADLGRMAPRLDPAGDLRRQIEDAVHGHEPQRYAEVAGRAFSDSGQALARLRTALYQLLRLPEPPSRPPVAPTLLPPEPPSTVVTSWRVTTAVAEDAGRPVVSVHRFPAAVCEDWAEGPGPYVHLACTDEERDPRLAESASVVVRARPAATAAGALGWIQDTLTRLPGSGLAATGVNGAGWLIGLRDGRVVEAAATGPALDAGLLAAAVYGCLRAGRPLDDTMVTLRVGGLRDADVVLRLRPR</sequence>
<gene>
    <name evidence="1" type="ORF">OG515_32405</name>
</gene>
<dbReference type="EMBL" id="CP109019">
    <property type="protein sequence ID" value="WUT87786.1"/>
    <property type="molecule type" value="Genomic_DNA"/>
</dbReference>
<dbReference type="SUPFAM" id="SSF53756">
    <property type="entry name" value="UDP-Glycosyltransferase/glycogen phosphorylase"/>
    <property type="match status" value="1"/>
</dbReference>
<proteinExistence type="predicted"/>
<evidence type="ECO:0000313" key="1">
    <source>
        <dbReference type="EMBL" id="WUT87786.1"/>
    </source>
</evidence>
<evidence type="ECO:0000313" key="2">
    <source>
        <dbReference type="Proteomes" id="UP001432060"/>
    </source>
</evidence>
<accession>A0ABZ1XYE1</accession>
<organism evidence="1 2">
    <name type="scientific">Streptomyces melanogenes</name>
    <dbReference type="NCBI Taxonomy" id="67326"/>
    <lineage>
        <taxon>Bacteria</taxon>
        <taxon>Bacillati</taxon>
        <taxon>Actinomycetota</taxon>
        <taxon>Actinomycetes</taxon>
        <taxon>Kitasatosporales</taxon>
        <taxon>Streptomycetaceae</taxon>
        <taxon>Streptomyces</taxon>
    </lineage>
</organism>